<evidence type="ECO:0000313" key="9">
    <source>
        <dbReference type="Proteomes" id="UP000030152"/>
    </source>
</evidence>
<reference evidence="8 9" key="1">
    <citation type="submission" date="2013-09" db="EMBL/GenBank/DDBJ databases">
        <authorList>
            <person name="Zeng Z."/>
            <person name="Chen C."/>
        </authorList>
    </citation>
    <scope>NUCLEOTIDE SEQUENCE [LARGE SCALE GENOMIC DNA]</scope>
    <source>
        <strain evidence="8 9">WB 3.3-2</strain>
    </source>
</reference>
<dbReference type="InterPro" id="IPR001196">
    <property type="entry name" value="Ribosomal_uL15_CS"/>
</dbReference>
<dbReference type="OrthoDB" id="9810293at2"/>
<dbReference type="InterPro" id="IPR036227">
    <property type="entry name" value="Ribosomal_uL15/eL18_sf"/>
</dbReference>
<dbReference type="NCBIfam" id="TIGR01071">
    <property type="entry name" value="rplO_bact"/>
    <property type="match status" value="1"/>
</dbReference>
<organism evidence="8 9">
    <name type="scientific">Flavobacterium rivuli WB 3.3-2 = DSM 21788</name>
    <dbReference type="NCBI Taxonomy" id="1121895"/>
    <lineage>
        <taxon>Bacteria</taxon>
        <taxon>Pseudomonadati</taxon>
        <taxon>Bacteroidota</taxon>
        <taxon>Flavobacteriia</taxon>
        <taxon>Flavobacteriales</taxon>
        <taxon>Flavobacteriaceae</taxon>
        <taxon>Flavobacterium</taxon>
    </lineage>
</organism>
<comment type="caution">
    <text evidence="8">The sequence shown here is derived from an EMBL/GenBank/DDBJ whole genome shotgun (WGS) entry which is preliminary data.</text>
</comment>
<feature type="region of interest" description="Disordered" evidence="6">
    <location>
        <begin position="1"/>
        <end position="55"/>
    </location>
</feature>
<dbReference type="GO" id="GO:0003735">
    <property type="term" value="F:structural constituent of ribosome"/>
    <property type="evidence" value="ECO:0007669"/>
    <property type="project" value="InterPro"/>
</dbReference>
<dbReference type="InterPro" id="IPR005749">
    <property type="entry name" value="Ribosomal_uL15_bac-type"/>
</dbReference>
<protein>
    <recommendedName>
        <fullName evidence="4">Large ribosomal subunit protein uL15</fullName>
    </recommendedName>
</protein>
<dbReference type="PANTHER" id="PTHR12934:SF11">
    <property type="entry name" value="LARGE RIBOSOMAL SUBUNIT PROTEIN UL15M"/>
    <property type="match status" value="1"/>
</dbReference>
<keyword evidence="9" id="KW-1185">Reference proteome</keyword>
<comment type="similarity">
    <text evidence="1 4 5">Belongs to the universal ribosomal protein uL15 family.</text>
</comment>
<name>A0A0A2MBH6_9FLAO</name>
<dbReference type="GO" id="GO:0022625">
    <property type="term" value="C:cytosolic large ribosomal subunit"/>
    <property type="evidence" value="ECO:0007669"/>
    <property type="project" value="TreeGrafter"/>
</dbReference>
<dbReference type="GO" id="GO:0006412">
    <property type="term" value="P:translation"/>
    <property type="evidence" value="ECO:0007669"/>
    <property type="project" value="UniProtKB-UniRule"/>
</dbReference>
<evidence type="ECO:0000256" key="1">
    <source>
        <dbReference type="ARBA" id="ARBA00007320"/>
    </source>
</evidence>
<dbReference type="EMBL" id="JRLX01000019">
    <property type="protein sequence ID" value="KGO85610.1"/>
    <property type="molecule type" value="Genomic_DNA"/>
</dbReference>
<dbReference type="STRING" id="1121895.GCA_000378485_02485"/>
<dbReference type="PROSITE" id="PS00475">
    <property type="entry name" value="RIBOSOMAL_L15"/>
    <property type="match status" value="1"/>
</dbReference>
<dbReference type="eggNOG" id="COG0200">
    <property type="taxonomic scope" value="Bacteria"/>
</dbReference>
<keyword evidence="3 4" id="KW-0687">Ribonucleoprotein</keyword>
<dbReference type="InterPro" id="IPR021131">
    <property type="entry name" value="Ribosomal_uL15/eL18"/>
</dbReference>
<dbReference type="Gene3D" id="3.100.10.10">
    <property type="match status" value="1"/>
</dbReference>
<evidence type="ECO:0000259" key="7">
    <source>
        <dbReference type="Pfam" id="PF00828"/>
    </source>
</evidence>
<evidence type="ECO:0000256" key="2">
    <source>
        <dbReference type="ARBA" id="ARBA00022980"/>
    </source>
</evidence>
<proteinExistence type="inferred from homology"/>
<dbReference type="Proteomes" id="UP000030152">
    <property type="component" value="Unassembled WGS sequence"/>
</dbReference>
<keyword evidence="4" id="KW-0694">RNA-binding</keyword>
<dbReference type="PANTHER" id="PTHR12934">
    <property type="entry name" value="50S RIBOSOMAL PROTEIN L15"/>
    <property type="match status" value="1"/>
</dbReference>
<dbReference type="GO" id="GO:0019843">
    <property type="term" value="F:rRNA binding"/>
    <property type="evidence" value="ECO:0007669"/>
    <property type="project" value="UniProtKB-UniRule"/>
</dbReference>
<dbReference type="AlphaFoldDB" id="A0A0A2MBH6"/>
<evidence type="ECO:0000256" key="4">
    <source>
        <dbReference type="HAMAP-Rule" id="MF_01341"/>
    </source>
</evidence>
<gene>
    <name evidence="4" type="primary">rplO</name>
    <name evidence="8" type="ORF">Q765_15485</name>
</gene>
<dbReference type="HAMAP" id="MF_01341">
    <property type="entry name" value="Ribosomal_uL15"/>
    <property type="match status" value="1"/>
</dbReference>
<evidence type="ECO:0000256" key="6">
    <source>
        <dbReference type="SAM" id="MobiDB-lite"/>
    </source>
</evidence>
<accession>A0A0A2MBH6</accession>
<evidence type="ECO:0000256" key="5">
    <source>
        <dbReference type="RuleBase" id="RU003888"/>
    </source>
</evidence>
<dbReference type="RefSeq" id="WP_020213652.1">
    <property type="nucleotide sequence ID" value="NZ_JRLX01000019.1"/>
</dbReference>
<keyword evidence="4" id="KW-0699">rRNA-binding</keyword>
<feature type="compositionally biased region" description="Gly residues" evidence="6">
    <location>
        <begin position="23"/>
        <end position="32"/>
    </location>
</feature>
<dbReference type="Pfam" id="PF00828">
    <property type="entry name" value="Ribosomal_L27A"/>
    <property type="match status" value="1"/>
</dbReference>
<dbReference type="InterPro" id="IPR030878">
    <property type="entry name" value="Ribosomal_uL15"/>
</dbReference>
<comment type="function">
    <text evidence="4">Binds to the 23S rRNA.</text>
</comment>
<evidence type="ECO:0000256" key="3">
    <source>
        <dbReference type="ARBA" id="ARBA00023274"/>
    </source>
</evidence>
<keyword evidence="2 4" id="KW-0689">Ribosomal protein</keyword>
<feature type="domain" description="Large ribosomal subunit protein uL15/eL18" evidence="7">
    <location>
        <begin position="78"/>
        <end position="148"/>
    </location>
</feature>
<evidence type="ECO:0000313" key="8">
    <source>
        <dbReference type="EMBL" id="KGO85610.1"/>
    </source>
</evidence>
<dbReference type="SUPFAM" id="SSF52080">
    <property type="entry name" value="Ribosomal proteins L15p and L18e"/>
    <property type="match status" value="1"/>
</dbReference>
<sequence length="150" mass="15836">MDLSNLQPAEGSVHNKNKRLGRGEGSGKGGTASRGHKGAKSRSGYSKKIGFEGGQMPLQRRVPKFGFTNINRKEYAGVNLDTLQALVDNGVVTDTVDFSVLVGSRLATKNEKVKILGRGELKAKLKVSGHKFTATAKAAIEAAGGEVISL</sequence>
<comment type="subunit">
    <text evidence="4">Part of the 50S ribosomal subunit.</text>
</comment>